<comment type="caution">
    <text evidence="1">The sequence shown here is derived from an EMBL/GenBank/DDBJ whole genome shotgun (WGS) entry which is preliminary data.</text>
</comment>
<dbReference type="EMBL" id="CM051398">
    <property type="protein sequence ID" value="KAJ4719041.1"/>
    <property type="molecule type" value="Genomic_DNA"/>
</dbReference>
<sequence>MKDEVVRDWLDKLKHISYDMEDVLDEWKTAMIKLQMRRVENALLISKKKMHDIVHDLAQFVNRNECVSIEISDPKSSLISISFQNARHLTLEFNYSHSLSDFILSAQKLHSLLIDDWSETCPPVLGKVFDSLAYLRALRIFGNDGFLEIPKGIKNLIYLRYFSLFRLRIKELPEACCDLYDLQTLAISFRFGLIKLPEKVHKLVSLRRLLLGSSRLDYMPKGIEKLTGLRSLNRFIVSSDGQYGGKGCNIGSLKHLNHLRGSLMIQGLGNVTDVEEARKVELEKKKNLSDLHLTFDKNEESTWESEIEVDNEAIIEALRLTPNLEKLQIDGYRGNVLPNWLSSLTNIKDLSLVRFYNGKNVPFLGKLQSLESILIDRMKSVKRVSYEFFGIKSDPVASSSLSSPVIAFPKLKYLEFSSMDEWEEWDFGITSSGKEDIIIMPHLNHLKIYQCPKLKALPDRLF</sequence>
<organism evidence="1 2">
    <name type="scientific">Melia azedarach</name>
    <name type="common">Chinaberry tree</name>
    <dbReference type="NCBI Taxonomy" id="155640"/>
    <lineage>
        <taxon>Eukaryota</taxon>
        <taxon>Viridiplantae</taxon>
        <taxon>Streptophyta</taxon>
        <taxon>Embryophyta</taxon>
        <taxon>Tracheophyta</taxon>
        <taxon>Spermatophyta</taxon>
        <taxon>Magnoliopsida</taxon>
        <taxon>eudicotyledons</taxon>
        <taxon>Gunneridae</taxon>
        <taxon>Pentapetalae</taxon>
        <taxon>rosids</taxon>
        <taxon>malvids</taxon>
        <taxon>Sapindales</taxon>
        <taxon>Meliaceae</taxon>
        <taxon>Melia</taxon>
    </lineage>
</organism>
<protein>
    <submittedName>
        <fullName evidence="1">NB-ARC domain-containing disease resistance protein</fullName>
    </submittedName>
</protein>
<evidence type="ECO:0000313" key="1">
    <source>
        <dbReference type="EMBL" id="KAJ4719041.1"/>
    </source>
</evidence>
<proteinExistence type="predicted"/>
<keyword evidence="2" id="KW-1185">Reference proteome</keyword>
<dbReference type="Proteomes" id="UP001164539">
    <property type="component" value="Chromosome 5"/>
</dbReference>
<name>A0ACC1Y6M8_MELAZ</name>
<gene>
    <name evidence="1" type="ORF">OWV82_010662</name>
</gene>
<evidence type="ECO:0000313" key="2">
    <source>
        <dbReference type="Proteomes" id="UP001164539"/>
    </source>
</evidence>
<accession>A0ACC1Y6M8</accession>
<reference evidence="1 2" key="1">
    <citation type="journal article" date="2023" name="Science">
        <title>Complex scaffold remodeling in plant triterpene biosynthesis.</title>
        <authorList>
            <person name="De La Pena R."/>
            <person name="Hodgson H."/>
            <person name="Liu J.C."/>
            <person name="Stephenson M.J."/>
            <person name="Martin A.C."/>
            <person name="Owen C."/>
            <person name="Harkess A."/>
            <person name="Leebens-Mack J."/>
            <person name="Jimenez L.E."/>
            <person name="Osbourn A."/>
            <person name="Sattely E.S."/>
        </authorList>
    </citation>
    <scope>NUCLEOTIDE SEQUENCE [LARGE SCALE GENOMIC DNA]</scope>
    <source>
        <strain evidence="2">cv. JPN11</strain>
        <tissue evidence="1">Leaf</tissue>
    </source>
</reference>